<dbReference type="EMBL" id="JBHSWH010000001">
    <property type="protein sequence ID" value="MFC6707537.1"/>
    <property type="molecule type" value="Genomic_DNA"/>
</dbReference>
<keyword evidence="1" id="KW-0812">Transmembrane</keyword>
<name>A0ABW2AL59_9MICO</name>
<keyword evidence="3" id="KW-1185">Reference proteome</keyword>
<evidence type="ECO:0000313" key="3">
    <source>
        <dbReference type="Proteomes" id="UP001596298"/>
    </source>
</evidence>
<dbReference type="RefSeq" id="WP_382404206.1">
    <property type="nucleotide sequence ID" value="NZ_JBHSWH010000001.1"/>
</dbReference>
<keyword evidence="1" id="KW-0472">Membrane</keyword>
<keyword evidence="1" id="KW-1133">Transmembrane helix</keyword>
<reference evidence="3" key="1">
    <citation type="journal article" date="2019" name="Int. J. Syst. Evol. Microbiol.">
        <title>The Global Catalogue of Microorganisms (GCM) 10K type strain sequencing project: providing services to taxonomists for standard genome sequencing and annotation.</title>
        <authorList>
            <consortium name="The Broad Institute Genomics Platform"/>
            <consortium name="The Broad Institute Genome Sequencing Center for Infectious Disease"/>
            <person name="Wu L."/>
            <person name="Ma J."/>
        </authorList>
    </citation>
    <scope>NUCLEOTIDE SEQUENCE [LARGE SCALE GENOMIC DNA]</scope>
    <source>
        <strain evidence="3">CCUG 58127</strain>
    </source>
</reference>
<sequence>MNPILVLDVIALPVMVWVLIEIVVPSVARARFLAEMTALRDSVSDDVLATALPSDDPDVASFQRLTQACLANPRALSMSLLLAFHETVERDGTRPRVQGQGDAGLWPSERERMWKYRLEFSSITAKYVRRSSSAWIPLHLLLWVVAVKWEESRRADG</sequence>
<dbReference type="Proteomes" id="UP001596298">
    <property type="component" value="Unassembled WGS sequence"/>
</dbReference>
<evidence type="ECO:0000256" key="1">
    <source>
        <dbReference type="SAM" id="Phobius"/>
    </source>
</evidence>
<gene>
    <name evidence="2" type="ORF">ACFQDH_20400</name>
</gene>
<proteinExistence type="predicted"/>
<evidence type="ECO:0000313" key="2">
    <source>
        <dbReference type="EMBL" id="MFC6707537.1"/>
    </source>
</evidence>
<accession>A0ABW2AL59</accession>
<protein>
    <submittedName>
        <fullName evidence="2">Uncharacterized protein</fullName>
    </submittedName>
</protein>
<organism evidence="2 3">
    <name type="scientific">Flexivirga alba</name>
    <dbReference type="NCBI Taxonomy" id="702742"/>
    <lineage>
        <taxon>Bacteria</taxon>
        <taxon>Bacillati</taxon>
        <taxon>Actinomycetota</taxon>
        <taxon>Actinomycetes</taxon>
        <taxon>Micrococcales</taxon>
        <taxon>Dermacoccaceae</taxon>
        <taxon>Flexivirga</taxon>
    </lineage>
</organism>
<comment type="caution">
    <text evidence="2">The sequence shown here is derived from an EMBL/GenBank/DDBJ whole genome shotgun (WGS) entry which is preliminary data.</text>
</comment>
<feature type="transmembrane region" description="Helical" evidence="1">
    <location>
        <begin position="6"/>
        <end position="28"/>
    </location>
</feature>